<evidence type="ECO:0000259" key="4">
    <source>
        <dbReference type="Pfam" id="PF14432"/>
    </source>
</evidence>
<dbReference type="PROSITE" id="PS51375">
    <property type="entry name" value="PPR"/>
    <property type="match status" value="2"/>
</dbReference>
<dbReference type="Pfam" id="PF20430">
    <property type="entry name" value="Eplus_motif"/>
    <property type="match status" value="1"/>
</dbReference>
<dbReference type="Gene3D" id="1.25.40.10">
    <property type="entry name" value="Tetratricopeptide repeat domain"/>
    <property type="match status" value="1"/>
</dbReference>
<accession>A0A2P2IWK7</accession>
<evidence type="ECO:0000256" key="1">
    <source>
        <dbReference type="ARBA" id="ARBA00006643"/>
    </source>
</evidence>
<dbReference type="InterPro" id="IPR011990">
    <property type="entry name" value="TPR-like_helical_dom_sf"/>
</dbReference>
<dbReference type="PANTHER" id="PTHR47926:SF373">
    <property type="entry name" value="TETRATRICOPEPTIDE-LIKE HELICAL DOMAIN SUPERFAMILY, DYW DOMAIN-CONTAINING PROTEIN"/>
    <property type="match status" value="1"/>
</dbReference>
<dbReference type="InterPro" id="IPR002885">
    <property type="entry name" value="PPR_rpt"/>
</dbReference>
<dbReference type="InterPro" id="IPR046849">
    <property type="entry name" value="E2_motif"/>
</dbReference>
<dbReference type="Pfam" id="PF20431">
    <property type="entry name" value="E_motif"/>
    <property type="match status" value="1"/>
</dbReference>
<dbReference type="FunFam" id="1.25.40.10:FF:002148">
    <property type="entry name" value="Pentatricopeptide repeat-containing protein At2g29760, chloroplastic"/>
    <property type="match status" value="1"/>
</dbReference>
<feature type="repeat" description="PPR" evidence="3">
    <location>
        <begin position="22"/>
        <end position="56"/>
    </location>
</feature>
<dbReference type="Pfam" id="PF01535">
    <property type="entry name" value="PPR"/>
    <property type="match status" value="1"/>
</dbReference>
<dbReference type="GO" id="GO:0008270">
    <property type="term" value="F:zinc ion binding"/>
    <property type="evidence" value="ECO:0007669"/>
    <property type="project" value="InterPro"/>
</dbReference>
<dbReference type="GO" id="GO:0009451">
    <property type="term" value="P:RNA modification"/>
    <property type="evidence" value="ECO:0007669"/>
    <property type="project" value="InterPro"/>
</dbReference>
<reference evidence="5" key="1">
    <citation type="submission" date="2018-02" db="EMBL/GenBank/DDBJ databases">
        <title>Rhizophora mucronata_Transcriptome.</title>
        <authorList>
            <person name="Meera S.P."/>
            <person name="Sreeshan A."/>
            <person name="Augustine A."/>
        </authorList>
    </citation>
    <scope>NUCLEOTIDE SEQUENCE</scope>
    <source>
        <tissue evidence="5">Leaf</tissue>
    </source>
</reference>
<dbReference type="PANTHER" id="PTHR47926">
    <property type="entry name" value="PENTATRICOPEPTIDE REPEAT-CONTAINING PROTEIN"/>
    <property type="match status" value="1"/>
</dbReference>
<sequence length="328" mass="36564">MYARCGCLRDARSVFDQMLSRDVVSWTAMISAYGMSGQGHNAVALFAKMESSGLSPDYIAFVSILAACSHAGLLDEGKFHFNLMAKYGIVPGLEHCACMVDLLGRAGQIDEAYCFIREMPLQPSERVWGALLSACRFHSNMNIGLDAAGRLFQLAPQQSGYYVLLSNIYAKAGRWQDVAAVRSIMKEKRILKMPGISNVELNNRVHTFLAGDQSHPQSKEIHEELDILIRKLKEFGYMPAIGSALHDVEEEDKESHLAVHSEKLAIAFVILSTKPGTPIRITKNLRVCDDCHVAAKLISVIAKREIIIRDIHRFHHFHDGVCSCGDYW</sequence>
<dbReference type="Pfam" id="PF14432">
    <property type="entry name" value="DYW_deaminase"/>
    <property type="match status" value="1"/>
</dbReference>
<evidence type="ECO:0000313" key="5">
    <source>
        <dbReference type="EMBL" id="MBW85605.1"/>
    </source>
</evidence>
<dbReference type="InterPro" id="IPR046848">
    <property type="entry name" value="E_motif"/>
</dbReference>
<proteinExistence type="inferred from homology"/>
<dbReference type="GO" id="GO:0003723">
    <property type="term" value="F:RNA binding"/>
    <property type="evidence" value="ECO:0007669"/>
    <property type="project" value="InterPro"/>
</dbReference>
<feature type="domain" description="DYW" evidence="4">
    <location>
        <begin position="236"/>
        <end position="328"/>
    </location>
</feature>
<organism evidence="5">
    <name type="scientific">Rhizophora mucronata</name>
    <name type="common">Asiatic mangrove</name>
    <dbReference type="NCBI Taxonomy" id="61149"/>
    <lineage>
        <taxon>Eukaryota</taxon>
        <taxon>Viridiplantae</taxon>
        <taxon>Streptophyta</taxon>
        <taxon>Embryophyta</taxon>
        <taxon>Tracheophyta</taxon>
        <taxon>Spermatophyta</taxon>
        <taxon>Magnoliopsida</taxon>
        <taxon>eudicotyledons</taxon>
        <taxon>Gunneridae</taxon>
        <taxon>Pentapetalae</taxon>
        <taxon>rosids</taxon>
        <taxon>fabids</taxon>
        <taxon>Malpighiales</taxon>
        <taxon>Rhizophoraceae</taxon>
        <taxon>Rhizophora</taxon>
    </lineage>
</organism>
<keyword evidence="2" id="KW-0677">Repeat</keyword>
<dbReference type="Pfam" id="PF13041">
    <property type="entry name" value="PPR_2"/>
    <property type="match status" value="1"/>
</dbReference>
<evidence type="ECO:0000256" key="3">
    <source>
        <dbReference type="PROSITE-ProRule" id="PRU00708"/>
    </source>
</evidence>
<dbReference type="EMBL" id="GGEC01005122">
    <property type="protein sequence ID" value="MBW85605.1"/>
    <property type="molecule type" value="Transcribed_RNA"/>
</dbReference>
<dbReference type="NCBIfam" id="TIGR00756">
    <property type="entry name" value="PPR"/>
    <property type="match status" value="1"/>
</dbReference>
<dbReference type="InterPro" id="IPR046960">
    <property type="entry name" value="PPR_At4g14850-like_plant"/>
</dbReference>
<comment type="similarity">
    <text evidence="1">Belongs to the PPR family. PCMP-H subfamily.</text>
</comment>
<name>A0A2P2IWK7_RHIMU</name>
<evidence type="ECO:0000256" key="2">
    <source>
        <dbReference type="ARBA" id="ARBA00022737"/>
    </source>
</evidence>
<feature type="repeat" description="PPR" evidence="3">
    <location>
        <begin position="57"/>
        <end position="91"/>
    </location>
</feature>
<protein>
    <recommendedName>
        <fullName evidence="4">DYW domain-containing protein</fullName>
    </recommendedName>
</protein>
<dbReference type="InterPro" id="IPR032867">
    <property type="entry name" value="DYW_dom"/>
</dbReference>
<dbReference type="AlphaFoldDB" id="A0A2P2IWK7"/>